<comment type="caution">
    <text evidence="2">The sequence shown here is derived from an EMBL/GenBank/DDBJ whole genome shotgun (WGS) entry which is preliminary data.</text>
</comment>
<evidence type="ECO:0000259" key="1">
    <source>
        <dbReference type="PROSITE" id="PS00028"/>
    </source>
</evidence>
<keyword evidence="3" id="KW-1185">Reference proteome</keyword>
<proteinExistence type="predicted"/>
<name>A0A9D4K6Y9_DREPO</name>
<evidence type="ECO:0000313" key="2">
    <source>
        <dbReference type="EMBL" id="KAH3834012.1"/>
    </source>
</evidence>
<reference evidence="2" key="1">
    <citation type="journal article" date="2019" name="bioRxiv">
        <title>The Genome of the Zebra Mussel, Dreissena polymorpha: A Resource for Invasive Species Research.</title>
        <authorList>
            <person name="McCartney M.A."/>
            <person name="Auch B."/>
            <person name="Kono T."/>
            <person name="Mallez S."/>
            <person name="Zhang Y."/>
            <person name="Obille A."/>
            <person name="Becker A."/>
            <person name="Abrahante J.E."/>
            <person name="Garbe J."/>
            <person name="Badalamenti J.P."/>
            <person name="Herman A."/>
            <person name="Mangelson H."/>
            <person name="Liachko I."/>
            <person name="Sullivan S."/>
            <person name="Sone E.D."/>
            <person name="Koren S."/>
            <person name="Silverstein K.A.T."/>
            <person name="Beckman K.B."/>
            <person name="Gohl D.M."/>
        </authorList>
    </citation>
    <scope>NUCLEOTIDE SEQUENCE</scope>
    <source>
        <strain evidence="2">Duluth1</strain>
        <tissue evidence="2">Whole animal</tissue>
    </source>
</reference>
<protein>
    <recommendedName>
        <fullName evidence="1">C2H2-type domain-containing protein</fullName>
    </recommendedName>
</protein>
<dbReference type="AlphaFoldDB" id="A0A9D4K6Y9"/>
<dbReference type="InterPro" id="IPR036236">
    <property type="entry name" value="Znf_C2H2_sf"/>
</dbReference>
<feature type="domain" description="C2H2-type" evidence="1">
    <location>
        <begin position="47"/>
        <end position="68"/>
    </location>
</feature>
<reference evidence="2" key="2">
    <citation type="submission" date="2020-11" db="EMBL/GenBank/DDBJ databases">
        <authorList>
            <person name="McCartney M.A."/>
            <person name="Auch B."/>
            <person name="Kono T."/>
            <person name="Mallez S."/>
            <person name="Becker A."/>
            <person name="Gohl D.M."/>
            <person name="Silverstein K.A.T."/>
            <person name="Koren S."/>
            <person name="Bechman K.B."/>
            <person name="Herman A."/>
            <person name="Abrahante J.E."/>
            <person name="Garbe J."/>
        </authorList>
    </citation>
    <scope>NUCLEOTIDE SEQUENCE</scope>
    <source>
        <strain evidence="2">Duluth1</strain>
        <tissue evidence="2">Whole animal</tissue>
    </source>
</reference>
<dbReference type="SUPFAM" id="SSF57667">
    <property type="entry name" value="beta-beta-alpha zinc fingers"/>
    <property type="match status" value="1"/>
</dbReference>
<gene>
    <name evidence="2" type="ORF">DPMN_107330</name>
</gene>
<dbReference type="PROSITE" id="PS00028">
    <property type="entry name" value="ZINC_FINGER_C2H2_1"/>
    <property type="match status" value="1"/>
</dbReference>
<organism evidence="2 3">
    <name type="scientific">Dreissena polymorpha</name>
    <name type="common">Zebra mussel</name>
    <name type="synonym">Mytilus polymorpha</name>
    <dbReference type="NCBI Taxonomy" id="45954"/>
    <lineage>
        <taxon>Eukaryota</taxon>
        <taxon>Metazoa</taxon>
        <taxon>Spiralia</taxon>
        <taxon>Lophotrochozoa</taxon>
        <taxon>Mollusca</taxon>
        <taxon>Bivalvia</taxon>
        <taxon>Autobranchia</taxon>
        <taxon>Heteroconchia</taxon>
        <taxon>Euheterodonta</taxon>
        <taxon>Imparidentia</taxon>
        <taxon>Neoheterodontei</taxon>
        <taxon>Myida</taxon>
        <taxon>Dreissenoidea</taxon>
        <taxon>Dreissenidae</taxon>
        <taxon>Dreissena</taxon>
    </lineage>
</organism>
<dbReference type="InterPro" id="IPR013087">
    <property type="entry name" value="Znf_C2H2_type"/>
</dbReference>
<dbReference type="Proteomes" id="UP000828390">
    <property type="component" value="Unassembled WGS sequence"/>
</dbReference>
<evidence type="ECO:0000313" key="3">
    <source>
        <dbReference type="Proteomes" id="UP000828390"/>
    </source>
</evidence>
<dbReference type="Gene3D" id="3.30.160.60">
    <property type="entry name" value="Classic Zinc Finger"/>
    <property type="match status" value="1"/>
</dbReference>
<accession>A0A9D4K6Y9</accession>
<sequence length="69" mass="8179">MQADLDAHSTREECTREIECEIYEHKTSTRAHMREHMKRHGEEKHACRVCKAAYKHISSLCSHYGQKHK</sequence>
<dbReference type="EMBL" id="JAIWYP010000004">
    <property type="protein sequence ID" value="KAH3834012.1"/>
    <property type="molecule type" value="Genomic_DNA"/>
</dbReference>